<dbReference type="Gene3D" id="3.30.1380.10">
    <property type="match status" value="1"/>
</dbReference>
<keyword evidence="3" id="KW-0121">Carboxypeptidase</keyword>
<evidence type="ECO:0000259" key="2">
    <source>
        <dbReference type="Pfam" id="PF02557"/>
    </source>
</evidence>
<dbReference type="CDD" id="cd14852">
    <property type="entry name" value="LD-carboxypeptidase"/>
    <property type="match status" value="1"/>
</dbReference>
<proteinExistence type="predicted"/>
<dbReference type="SUPFAM" id="SSF55166">
    <property type="entry name" value="Hedgehog/DD-peptidase"/>
    <property type="match status" value="1"/>
</dbReference>
<dbReference type="InterPro" id="IPR003709">
    <property type="entry name" value="VanY-like_core_dom"/>
</dbReference>
<evidence type="ECO:0000313" key="4">
    <source>
        <dbReference type="Proteomes" id="UP001549019"/>
    </source>
</evidence>
<dbReference type="InterPro" id="IPR052179">
    <property type="entry name" value="DD-CPase-like"/>
</dbReference>
<dbReference type="PANTHER" id="PTHR34385">
    <property type="entry name" value="D-ALANYL-D-ALANINE CARBOXYPEPTIDASE"/>
    <property type="match status" value="1"/>
</dbReference>
<comment type="caution">
    <text evidence="3">The sequence shown here is derived from an EMBL/GenBank/DDBJ whole genome shotgun (WGS) entry which is preliminary data.</text>
</comment>
<keyword evidence="3" id="KW-0378">Hydrolase</keyword>
<evidence type="ECO:0000313" key="3">
    <source>
        <dbReference type="EMBL" id="MET3110810.1"/>
    </source>
</evidence>
<feature type="region of interest" description="Disordered" evidence="1">
    <location>
        <begin position="25"/>
        <end position="61"/>
    </location>
</feature>
<accession>A0ABV2E8R7</accession>
<gene>
    <name evidence="3" type="ORF">ABHD89_001212</name>
</gene>
<dbReference type="Pfam" id="PF02557">
    <property type="entry name" value="VanY"/>
    <property type="match status" value="1"/>
</dbReference>
<reference evidence="3 4" key="1">
    <citation type="submission" date="2024-05" db="EMBL/GenBank/DDBJ databases">
        <title>Genomic Encyclopedia of Type Strains, Phase IV (KMG-IV): sequencing the most valuable type-strain genomes for metagenomic binning, comparative biology and taxonomic classification.</title>
        <authorList>
            <person name="Goeker M."/>
        </authorList>
    </citation>
    <scope>NUCLEOTIDE SEQUENCE [LARGE SCALE GENOMIC DNA]</scope>
    <source>
        <strain evidence="3 4">DSM 25286</strain>
    </source>
</reference>
<dbReference type="RefSeq" id="WP_230821680.1">
    <property type="nucleotide sequence ID" value="NZ_JAJNCU010000003.1"/>
</dbReference>
<keyword evidence="4" id="KW-1185">Reference proteome</keyword>
<dbReference type="Proteomes" id="UP001549019">
    <property type="component" value="Unassembled WGS sequence"/>
</dbReference>
<name>A0ABV2E8R7_9STAP</name>
<organism evidence="3 4">
    <name type="scientific">Salinicoccus halitifaciens</name>
    <dbReference type="NCBI Taxonomy" id="1073415"/>
    <lineage>
        <taxon>Bacteria</taxon>
        <taxon>Bacillati</taxon>
        <taxon>Bacillota</taxon>
        <taxon>Bacilli</taxon>
        <taxon>Bacillales</taxon>
        <taxon>Staphylococcaceae</taxon>
        <taxon>Salinicoccus</taxon>
    </lineage>
</organism>
<dbReference type="EMBL" id="JBDZDV010000002">
    <property type="protein sequence ID" value="MET3110810.1"/>
    <property type="molecule type" value="Genomic_DNA"/>
</dbReference>
<dbReference type="InterPro" id="IPR009045">
    <property type="entry name" value="Zn_M74/Hedgehog-like"/>
</dbReference>
<dbReference type="PROSITE" id="PS51257">
    <property type="entry name" value="PROKAR_LIPOPROTEIN"/>
    <property type="match status" value="1"/>
</dbReference>
<evidence type="ECO:0000256" key="1">
    <source>
        <dbReference type="SAM" id="MobiDB-lite"/>
    </source>
</evidence>
<protein>
    <submittedName>
        <fullName evidence="3">D-alanyl-D-alanine carboxypeptidase</fullName>
        <ecNumber evidence="3">3.4.16.4</ecNumber>
    </submittedName>
</protein>
<dbReference type="GO" id="GO:0009002">
    <property type="term" value="F:serine-type D-Ala-D-Ala carboxypeptidase activity"/>
    <property type="evidence" value="ECO:0007669"/>
    <property type="project" value="UniProtKB-EC"/>
</dbReference>
<dbReference type="InterPro" id="IPR058193">
    <property type="entry name" value="VanY/YodJ_core_dom"/>
</dbReference>
<dbReference type="PANTHER" id="PTHR34385:SF1">
    <property type="entry name" value="PEPTIDOGLYCAN L-ALANYL-D-GLUTAMATE ENDOPEPTIDASE CWLK"/>
    <property type="match status" value="1"/>
</dbReference>
<feature type="domain" description="D-alanyl-D-alanine carboxypeptidase-like core" evidence="2">
    <location>
        <begin position="108"/>
        <end position="235"/>
    </location>
</feature>
<sequence length="265" mass="29479">MKYTIYGKISGALLLILLLAGCGGTEEEAVPEEEQTESEADESPDEEAESEEMNSEEPEPFIDEEDIADEGSIQALVNKEHHLSADYVPEDLVPVEVPTVLESPEINQLRQEASDALTEMFDAALAEGITLYARSGYRSYNTQASLYDGYRAAHGEEAANRFSAPPGASEHQTGLAMDVTAESVNYELLEAFGETDEGIWVRENAHEHGFIIRYPEGKEEITGYLYEPWHLRYLGAELASDIYESGLTYEEYIRESGMDIEEDGE</sequence>
<dbReference type="EC" id="3.4.16.4" evidence="3"/>
<keyword evidence="3" id="KW-0645">Protease</keyword>